<dbReference type="HOGENOM" id="CLU_946109_0_0_9"/>
<dbReference type="EMBL" id="ABEE02000015">
    <property type="protein sequence ID" value="EDP24628.1"/>
    <property type="molecule type" value="Genomic_DNA"/>
</dbReference>
<gene>
    <name evidence="2" type="ORF">PEPMIC_00481</name>
</gene>
<evidence type="ECO:0000256" key="1">
    <source>
        <dbReference type="SAM" id="Phobius"/>
    </source>
</evidence>
<proteinExistence type="predicted"/>
<feature type="transmembrane region" description="Helical" evidence="1">
    <location>
        <begin position="19"/>
        <end position="36"/>
    </location>
</feature>
<keyword evidence="1" id="KW-0812">Transmembrane</keyword>
<feature type="transmembrane region" description="Helical" evidence="1">
    <location>
        <begin position="267"/>
        <end position="289"/>
    </location>
</feature>
<feature type="transmembrane region" description="Helical" evidence="1">
    <location>
        <begin position="215"/>
        <end position="239"/>
    </location>
</feature>
<dbReference type="AlphaFoldDB" id="A8SJ88"/>
<keyword evidence="1" id="KW-1133">Transmembrane helix</keyword>
<protein>
    <submittedName>
        <fullName evidence="2">Uncharacterized protein</fullName>
    </submittedName>
</protein>
<accession>A8SJ88</accession>
<reference evidence="2 3" key="1">
    <citation type="submission" date="2007-09" db="EMBL/GenBank/DDBJ databases">
        <title>Draft genome sequence of Peptostreptococcus micros (ATCC 33270).</title>
        <authorList>
            <person name="Sudarsanam P."/>
            <person name="Ley R."/>
            <person name="Guruge J."/>
            <person name="Turnbaugh P.J."/>
            <person name="Mahowald M."/>
            <person name="Liep D."/>
            <person name="Gordon J."/>
        </authorList>
    </citation>
    <scope>NUCLEOTIDE SEQUENCE [LARGE SCALE GENOMIC DNA]</scope>
    <source>
        <strain evidence="2 3">ATCC 33270</strain>
    </source>
</reference>
<reference evidence="2 3" key="2">
    <citation type="submission" date="2007-09" db="EMBL/GenBank/DDBJ databases">
        <authorList>
            <person name="Fulton L."/>
            <person name="Clifton S."/>
            <person name="Fulton B."/>
            <person name="Xu J."/>
            <person name="Minx P."/>
            <person name="Pepin K.H."/>
            <person name="Johnson M."/>
            <person name="Thiruvilangam P."/>
            <person name="Bhonagiri V."/>
            <person name="Nash W.E."/>
            <person name="Mardis E.R."/>
            <person name="Wilson R.K."/>
        </authorList>
    </citation>
    <scope>NUCLEOTIDE SEQUENCE [LARGE SCALE GENOMIC DNA]</scope>
    <source>
        <strain evidence="2 3">ATCC 33270</strain>
    </source>
</reference>
<evidence type="ECO:0000313" key="3">
    <source>
        <dbReference type="Proteomes" id="UP000003162"/>
    </source>
</evidence>
<dbReference type="Proteomes" id="UP000003162">
    <property type="component" value="Unassembled WGS sequence"/>
</dbReference>
<evidence type="ECO:0000313" key="2">
    <source>
        <dbReference type="EMBL" id="EDP24628.1"/>
    </source>
</evidence>
<comment type="caution">
    <text evidence="2">The sequence shown here is derived from an EMBL/GenBank/DDBJ whole genome shotgun (WGS) entry which is preliminary data.</text>
</comment>
<dbReference type="eggNOG" id="ENOG502ZGRC">
    <property type="taxonomic scope" value="Bacteria"/>
</dbReference>
<sequence>MNVMNTLILECKKFIRSRIFVVILGVILVLLASLFYKNYLNYQQVDADKKHELLMIKKGIGDILYPADGKSPCIYSADKDKMDLLKKSLEISEKTLKLKHSGDDRGYMESAILMYEKIVEIKENEINFSMSKSYANHEKERLSEVIKVNGTFQYEEAPLDGVLLEYNNIKYILAVIFLVTLSYFFITTYLDFYYHKGFLFTLPIKKTSFIIGKAMISFIINIILIISQFGLSLVFSYLWKWKNTFNYPVFSDLTGGFLPVNKALVNYVGIEIGICFVALFISAIFYSLYIKIKK</sequence>
<keyword evidence="1" id="KW-0472">Membrane</keyword>
<name>A8SJ88_9FIRM</name>
<feature type="transmembrane region" description="Helical" evidence="1">
    <location>
        <begin position="171"/>
        <end position="194"/>
    </location>
</feature>
<organism evidence="2 3">
    <name type="scientific">Parvimonas micra ATCC 33270</name>
    <dbReference type="NCBI Taxonomy" id="411465"/>
    <lineage>
        <taxon>Bacteria</taxon>
        <taxon>Bacillati</taxon>
        <taxon>Bacillota</taxon>
        <taxon>Tissierellia</taxon>
        <taxon>Tissierellales</taxon>
        <taxon>Peptoniphilaceae</taxon>
        <taxon>Parvimonas</taxon>
    </lineage>
</organism>